<keyword evidence="3" id="KW-1185">Reference proteome</keyword>
<name>A0A1M5B6V8_9SPHI</name>
<dbReference type="OrthoDB" id="657403at2"/>
<evidence type="ECO:0000256" key="1">
    <source>
        <dbReference type="SAM" id="MobiDB-lite"/>
    </source>
</evidence>
<sequence length="164" mass="18723">MNRNSGIQRKAAFLLIVFLLNTVVGFACSVGMNMGVAEAHHHDQKVENHHHDHGDGEKEDHSSSINEHHSNHDHSSKHHHSSETEKTADDCCTDQVQKIERADKLSPPVLEFNHYQPFFTLIYPNFFHLEASVSSLEILRPKHLARDYHPPIPDIRIAVQSFQI</sequence>
<dbReference type="STRING" id="288992.SAMN04488522_1021053"/>
<proteinExistence type="predicted"/>
<dbReference type="Proteomes" id="UP000184287">
    <property type="component" value="Unassembled WGS sequence"/>
</dbReference>
<evidence type="ECO:0000313" key="3">
    <source>
        <dbReference type="Proteomes" id="UP000184287"/>
    </source>
</evidence>
<feature type="region of interest" description="Disordered" evidence="1">
    <location>
        <begin position="43"/>
        <end position="89"/>
    </location>
</feature>
<dbReference type="RefSeq" id="WP_073231298.1">
    <property type="nucleotide sequence ID" value="NZ_FQUQ01000002.1"/>
</dbReference>
<reference evidence="3" key="1">
    <citation type="submission" date="2016-11" db="EMBL/GenBank/DDBJ databases">
        <authorList>
            <person name="Varghese N."/>
            <person name="Submissions S."/>
        </authorList>
    </citation>
    <scope>NUCLEOTIDE SEQUENCE [LARGE SCALE GENOMIC DNA]</scope>
    <source>
        <strain evidence="3">DSM 16990</strain>
    </source>
</reference>
<dbReference type="EMBL" id="FQUQ01000002">
    <property type="protein sequence ID" value="SHF38254.1"/>
    <property type="molecule type" value="Genomic_DNA"/>
</dbReference>
<protein>
    <submittedName>
        <fullName evidence="2">Uncharacterized protein</fullName>
    </submittedName>
</protein>
<evidence type="ECO:0000313" key="2">
    <source>
        <dbReference type="EMBL" id="SHF38254.1"/>
    </source>
</evidence>
<dbReference type="PROSITE" id="PS51257">
    <property type="entry name" value="PROKAR_LIPOPROTEIN"/>
    <property type="match status" value="1"/>
</dbReference>
<feature type="compositionally biased region" description="Basic and acidic residues" evidence="1">
    <location>
        <begin position="43"/>
        <end position="74"/>
    </location>
</feature>
<organism evidence="2 3">
    <name type="scientific">Pedobacter caeni</name>
    <dbReference type="NCBI Taxonomy" id="288992"/>
    <lineage>
        <taxon>Bacteria</taxon>
        <taxon>Pseudomonadati</taxon>
        <taxon>Bacteroidota</taxon>
        <taxon>Sphingobacteriia</taxon>
        <taxon>Sphingobacteriales</taxon>
        <taxon>Sphingobacteriaceae</taxon>
        <taxon>Pedobacter</taxon>
    </lineage>
</organism>
<dbReference type="AlphaFoldDB" id="A0A1M5B6V8"/>
<gene>
    <name evidence="2" type="ORF">SAMN04488522_1021053</name>
</gene>
<accession>A0A1M5B6V8</accession>